<dbReference type="EMBL" id="JAACXV010000050">
    <property type="protein sequence ID" value="KAF7285629.1"/>
    <property type="molecule type" value="Genomic_DNA"/>
</dbReference>
<keyword evidence="3" id="KW-1185">Reference proteome</keyword>
<protein>
    <submittedName>
        <fullName evidence="2">Uncharacterized protein</fullName>
    </submittedName>
</protein>
<dbReference type="Proteomes" id="UP000625711">
    <property type="component" value="Unassembled WGS sequence"/>
</dbReference>
<comment type="caution">
    <text evidence="2">The sequence shown here is derived from an EMBL/GenBank/DDBJ whole genome shotgun (WGS) entry which is preliminary data.</text>
</comment>
<evidence type="ECO:0000256" key="1">
    <source>
        <dbReference type="SAM" id="MobiDB-lite"/>
    </source>
</evidence>
<proteinExistence type="predicted"/>
<accession>A0A834MNG4</accession>
<reference evidence="2" key="1">
    <citation type="submission" date="2020-08" db="EMBL/GenBank/DDBJ databases">
        <title>Genome sequencing and assembly of the red palm weevil Rhynchophorus ferrugineus.</title>
        <authorList>
            <person name="Dias G.B."/>
            <person name="Bergman C.M."/>
            <person name="Manee M."/>
        </authorList>
    </citation>
    <scope>NUCLEOTIDE SEQUENCE</scope>
    <source>
        <strain evidence="2">AA-2017</strain>
        <tissue evidence="2">Whole larva</tissue>
    </source>
</reference>
<name>A0A834MNG4_RHYFE</name>
<gene>
    <name evidence="2" type="ORF">GWI33_010419</name>
</gene>
<dbReference type="AlphaFoldDB" id="A0A834MNG4"/>
<organism evidence="2 3">
    <name type="scientific">Rhynchophorus ferrugineus</name>
    <name type="common">Red palm weevil</name>
    <name type="synonym">Curculio ferrugineus</name>
    <dbReference type="NCBI Taxonomy" id="354439"/>
    <lineage>
        <taxon>Eukaryota</taxon>
        <taxon>Metazoa</taxon>
        <taxon>Ecdysozoa</taxon>
        <taxon>Arthropoda</taxon>
        <taxon>Hexapoda</taxon>
        <taxon>Insecta</taxon>
        <taxon>Pterygota</taxon>
        <taxon>Neoptera</taxon>
        <taxon>Endopterygota</taxon>
        <taxon>Coleoptera</taxon>
        <taxon>Polyphaga</taxon>
        <taxon>Cucujiformia</taxon>
        <taxon>Curculionidae</taxon>
        <taxon>Dryophthorinae</taxon>
        <taxon>Rhynchophorus</taxon>
    </lineage>
</organism>
<sequence length="160" mass="17497">MARNEQYDGGGDKRQSLVCWREAKTRGRPGEDGVLSRGDVEVLSRPKPSPGGVLTHKAAARNGSRSEATLVNRLFSDGDEESGGGVERYRTDLYWHVTSEGGRYLHVGPGSLAFARQFAARICDLFFGDGKNVAPTPGTRRNFTPIHFVVLGGLIVFRFT</sequence>
<evidence type="ECO:0000313" key="2">
    <source>
        <dbReference type="EMBL" id="KAF7285629.1"/>
    </source>
</evidence>
<evidence type="ECO:0000313" key="3">
    <source>
        <dbReference type="Proteomes" id="UP000625711"/>
    </source>
</evidence>
<feature type="region of interest" description="Disordered" evidence="1">
    <location>
        <begin position="23"/>
        <end position="61"/>
    </location>
</feature>